<evidence type="ECO:0000256" key="2">
    <source>
        <dbReference type="ARBA" id="ARBA00009638"/>
    </source>
</evidence>
<dbReference type="NCBIfam" id="TIGR00231">
    <property type="entry name" value="small_GTP"/>
    <property type="match status" value="1"/>
</dbReference>
<evidence type="ECO:0000256" key="7">
    <source>
        <dbReference type="ARBA" id="ARBA00023134"/>
    </source>
</evidence>
<evidence type="ECO:0000256" key="8">
    <source>
        <dbReference type="ARBA" id="ARBA00023210"/>
    </source>
</evidence>
<dbReference type="GO" id="GO:0000917">
    <property type="term" value="P:division septum assembly"/>
    <property type="evidence" value="ECO:0007669"/>
    <property type="project" value="UniProtKB-KW"/>
</dbReference>
<dbReference type="InterPro" id="IPR005225">
    <property type="entry name" value="Small_GTP-bd"/>
</dbReference>
<evidence type="ECO:0000256" key="4">
    <source>
        <dbReference type="ARBA" id="ARBA00022723"/>
    </source>
</evidence>
<dbReference type="PANTHER" id="PTHR11649:SF13">
    <property type="entry name" value="ENGB-TYPE G DOMAIN-CONTAINING PROTEIN"/>
    <property type="match status" value="1"/>
</dbReference>
<dbReference type="Proteomes" id="UP000289437">
    <property type="component" value="Unassembled WGS sequence"/>
</dbReference>
<sequence length="203" mass="22322">MRLTPVFLLSATDPSHFPAESRTHNAPEIAFLGRSNVGKSSLINALLGSKEAHTSSTPGRTRAINFFALHEGSGDKKKIRPTLIFADLPGYGYAKISKSISAEWPQFIEPYIAEREQLALCICLVDTNIPPQASDTQLIDFFKQTQRPYLVVGTKADRLSNNNLNKSIAALKQAHEIPEILPISAKTNAGIPQLWQRLTSLAE</sequence>
<comment type="function">
    <text evidence="10">Necessary for normal cell division and for the maintenance of normal septation.</text>
</comment>
<keyword evidence="13" id="KW-1185">Reference proteome</keyword>
<dbReference type="InterPro" id="IPR019987">
    <property type="entry name" value="GTP-bd_ribosome_bio_YsxC"/>
</dbReference>
<dbReference type="SUPFAM" id="SSF52540">
    <property type="entry name" value="P-loop containing nucleoside triphosphate hydrolases"/>
    <property type="match status" value="1"/>
</dbReference>
<reference evidence="12 13" key="1">
    <citation type="submission" date="2018-11" db="EMBL/GenBank/DDBJ databases">
        <authorList>
            <person name="Mardanov A.V."/>
            <person name="Ravin N.V."/>
            <person name="Dedysh S.N."/>
        </authorList>
    </citation>
    <scope>NUCLEOTIDE SEQUENCE [LARGE SCALE GENOMIC DNA]</scope>
    <source>
        <strain evidence="12 13">AF10</strain>
    </source>
</reference>
<dbReference type="InterPro" id="IPR006073">
    <property type="entry name" value="GTP-bd"/>
</dbReference>
<dbReference type="HAMAP" id="MF_00321">
    <property type="entry name" value="GTPase_EngB"/>
    <property type="match status" value="1"/>
</dbReference>
<keyword evidence="6" id="KW-0460">Magnesium</keyword>
<keyword evidence="3 10" id="KW-0132">Cell division</keyword>
<dbReference type="AlphaFoldDB" id="A0A4Q0T2M8"/>
<dbReference type="InterPro" id="IPR027417">
    <property type="entry name" value="P-loop_NTPase"/>
</dbReference>
<dbReference type="RefSeq" id="WP_128913401.1">
    <property type="nucleotide sequence ID" value="NZ_RDSM01000002.1"/>
</dbReference>
<dbReference type="GO" id="GO:0005829">
    <property type="term" value="C:cytosol"/>
    <property type="evidence" value="ECO:0007669"/>
    <property type="project" value="TreeGrafter"/>
</dbReference>
<evidence type="ECO:0000256" key="5">
    <source>
        <dbReference type="ARBA" id="ARBA00022741"/>
    </source>
</evidence>
<dbReference type="Gene3D" id="3.40.50.300">
    <property type="entry name" value="P-loop containing nucleotide triphosphate hydrolases"/>
    <property type="match status" value="1"/>
</dbReference>
<evidence type="ECO:0000313" key="13">
    <source>
        <dbReference type="Proteomes" id="UP000289437"/>
    </source>
</evidence>
<dbReference type="Pfam" id="PF01926">
    <property type="entry name" value="MMR_HSR1"/>
    <property type="match status" value="1"/>
</dbReference>
<name>A0A4Q0T2M8_9BACT</name>
<dbReference type="OrthoDB" id="9804921at2"/>
<comment type="caution">
    <text evidence="12">The sequence shown here is derived from an EMBL/GenBank/DDBJ whole genome shotgun (WGS) entry which is preliminary data.</text>
</comment>
<dbReference type="InterPro" id="IPR030393">
    <property type="entry name" value="G_ENGB_dom"/>
</dbReference>
<keyword evidence="4" id="KW-0479">Metal-binding</keyword>
<evidence type="ECO:0000259" key="11">
    <source>
        <dbReference type="PROSITE" id="PS51706"/>
    </source>
</evidence>
<proteinExistence type="inferred from homology"/>
<evidence type="ECO:0000256" key="9">
    <source>
        <dbReference type="ARBA" id="ARBA00023306"/>
    </source>
</evidence>
<evidence type="ECO:0000313" key="12">
    <source>
        <dbReference type="EMBL" id="RXH55821.1"/>
    </source>
</evidence>
<keyword evidence="7 10" id="KW-0342">GTP-binding</keyword>
<evidence type="ECO:0000256" key="1">
    <source>
        <dbReference type="ARBA" id="ARBA00001946"/>
    </source>
</evidence>
<evidence type="ECO:0000256" key="6">
    <source>
        <dbReference type="ARBA" id="ARBA00022842"/>
    </source>
</evidence>
<gene>
    <name evidence="10" type="primary">engB</name>
    <name evidence="12" type="ORF">GRAN_2678</name>
</gene>
<dbReference type="GO" id="GO:0046872">
    <property type="term" value="F:metal ion binding"/>
    <property type="evidence" value="ECO:0007669"/>
    <property type="project" value="UniProtKB-KW"/>
</dbReference>
<dbReference type="NCBIfam" id="TIGR03598">
    <property type="entry name" value="GTPase_YsxC"/>
    <property type="match status" value="1"/>
</dbReference>
<comment type="cofactor">
    <cofactor evidence="1">
        <name>Mg(2+)</name>
        <dbReference type="ChEBI" id="CHEBI:18420"/>
    </cofactor>
</comment>
<keyword evidence="5 10" id="KW-0547">Nucleotide-binding</keyword>
<reference evidence="13" key="2">
    <citation type="submission" date="2019-02" db="EMBL/GenBank/DDBJ databases">
        <title>Granulicella sibirica sp. nov., a psychrotolerant acidobacterium isolated from an organic soil layer in forested tundra, West Siberia.</title>
        <authorList>
            <person name="Oshkin I.Y."/>
            <person name="Kulichevskaya I.S."/>
            <person name="Rijpstra W.I.C."/>
            <person name="Sinninghe Damste J.S."/>
            <person name="Rakitin A.L."/>
            <person name="Ravin N.V."/>
            <person name="Dedysh S.N."/>
        </authorList>
    </citation>
    <scope>NUCLEOTIDE SEQUENCE [LARGE SCALE GENOMIC DNA]</scope>
    <source>
        <strain evidence="13">AF10</strain>
    </source>
</reference>
<dbReference type="CDD" id="cd01876">
    <property type="entry name" value="YihA_EngB"/>
    <property type="match status" value="1"/>
</dbReference>
<keyword evidence="8 10" id="KW-0717">Septation</keyword>
<comment type="similarity">
    <text evidence="2 10">Belongs to the TRAFAC class TrmE-Era-EngA-EngB-Septin-like GTPase superfamily. EngB GTPase family.</text>
</comment>
<evidence type="ECO:0000256" key="10">
    <source>
        <dbReference type="HAMAP-Rule" id="MF_00321"/>
    </source>
</evidence>
<dbReference type="EMBL" id="RDSM01000002">
    <property type="protein sequence ID" value="RXH55821.1"/>
    <property type="molecule type" value="Genomic_DNA"/>
</dbReference>
<feature type="domain" description="EngB-type G" evidence="11">
    <location>
        <begin position="25"/>
        <end position="203"/>
    </location>
</feature>
<protein>
    <recommendedName>
        <fullName evidence="10">Probable GTP-binding protein EngB</fullName>
    </recommendedName>
</protein>
<dbReference type="PROSITE" id="PS51706">
    <property type="entry name" value="G_ENGB"/>
    <property type="match status" value="1"/>
</dbReference>
<accession>A0A4Q0T2M8</accession>
<keyword evidence="9 10" id="KW-0131">Cell cycle</keyword>
<dbReference type="GO" id="GO:0005525">
    <property type="term" value="F:GTP binding"/>
    <property type="evidence" value="ECO:0007669"/>
    <property type="project" value="UniProtKB-UniRule"/>
</dbReference>
<evidence type="ECO:0000256" key="3">
    <source>
        <dbReference type="ARBA" id="ARBA00022618"/>
    </source>
</evidence>
<dbReference type="PANTHER" id="PTHR11649">
    <property type="entry name" value="MSS1/TRME-RELATED GTP-BINDING PROTEIN"/>
    <property type="match status" value="1"/>
</dbReference>
<organism evidence="12 13">
    <name type="scientific">Granulicella sibirica</name>
    <dbReference type="NCBI Taxonomy" id="2479048"/>
    <lineage>
        <taxon>Bacteria</taxon>
        <taxon>Pseudomonadati</taxon>
        <taxon>Acidobacteriota</taxon>
        <taxon>Terriglobia</taxon>
        <taxon>Terriglobales</taxon>
        <taxon>Acidobacteriaceae</taxon>
        <taxon>Granulicella</taxon>
    </lineage>
</organism>